<evidence type="ECO:0000256" key="1">
    <source>
        <dbReference type="ARBA" id="ARBA00004251"/>
    </source>
</evidence>
<dbReference type="InterPro" id="IPR047012">
    <property type="entry name" value="ICAM_VCAM"/>
</dbReference>
<keyword evidence="2" id="KW-1003">Cell membrane</keyword>
<dbReference type="InterPro" id="IPR013098">
    <property type="entry name" value="Ig_I-set"/>
</dbReference>
<dbReference type="PROSITE" id="PS50835">
    <property type="entry name" value="IG_LIKE"/>
    <property type="match status" value="4"/>
</dbReference>
<keyword evidence="15" id="KW-1185">Reference proteome</keyword>
<feature type="non-terminal residue" evidence="14">
    <location>
        <position position="1"/>
    </location>
</feature>
<sequence>VVKAFEMEIIPAERIVAQIGDTLILTCNTTGCASPSFSWRTQMDSPLGGKVSSYRTHSILTMDPVSIVNSHSYLCTVMCDGREIKEKSVKVELYSFPSDPVIEISPSLVAGEPATVICKIPDVYPSERLEVILKKDEHVLREKYFFEDDSTNTETKTVTYTFHPTAEDIGKEITCVAKLPIADMDFEPKERTSSQKLNANFGPQNTVITASPGNSLMEGDSLNLTCVTQSNPPAKTVWSKYLAEESIQHLIKNNVLSIPHVHFNDSGRYICEVINLVTNKTEKATVDIIIQGAPVITKLSIEPSKTVQEGENVSIQCSAESNPPPKVILRRKSGNADMRPYSARSILLPSVMFQNAGDYECLAENKFGKSKSEITLTVKYGPRNTMITVIPAAALKEGETVTMKCTSSGNPAPVISWKKKKATGESEKISKNATLTMRNLKSEDLGLYECEAYNQFGKEEKAVKLYVQARLEEPDQTIPLIIAFSSVAAVAVPAVAILIYVSRQAKINGSYSLVKALRLKV</sequence>
<dbReference type="SUPFAM" id="SSF48726">
    <property type="entry name" value="Immunoglobulin"/>
    <property type="match status" value="5"/>
</dbReference>
<proteinExistence type="predicted"/>
<gene>
    <name evidence="14" type="primary">Vcam1</name>
    <name evidence="14" type="ORF">RHAINO_R13042</name>
</gene>
<dbReference type="InterPro" id="IPR013783">
    <property type="entry name" value="Ig-like_fold"/>
</dbReference>
<feature type="domain" description="Ig-like" evidence="13">
    <location>
        <begin position="294"/>
        <end position="377"/>
    </location>
</feature>
<evidence type="ECO:0000256" key="8">
    <source>
        <dbReference type="ARBA" id="ARBA00023136"/>
    </source>
</evidence>
<dbReference type="InterPro" id="IPR036179">
    <property type="entry name" value="Ig-like_dom_sf"/>
</dbReference>
<dbReference type="PIRSF" id="PIRSF000615">
    <property type="entry name" value="TyrPK_CSF1-R"/>
    <property type="match status" value="1"/>
</dbReference>
<dbReference type="InterPro" id="IPR007110">
    <property type="entry name" value="Ig-like_dom"/>
</dbReference>
<evidence type="ECO:0000256" key="7">
    <source>
        <dbReference type="ARBA" id="ARBA00022989"/>
    </source>
</evidence>
<dbReference type="FunFam" id="2.60.40.10:FF:000005">
    <property type="entry name" value="Neuronal cell adhesion molecule"/>
    <property type="match status" value="1"/>
</dbReference>
<dbReference type="SMART" id="SM00408">
    <property type="entry name" value="IGc2"/>
    <property type="match status" value="4"/>
</dbReference>
<dbReference type="Pfam" id="PF05790">
    <property type="entry name" value="C2-set"/>
    <property type="match status" value="1"/>
</dbReference>
<dbReference type="OrthoDB" id="10045578at2759"/>
<accession>A0A7K9LKL0</accession>
<protein>
    <submittedName>
        <fullName evidence="14">VCAM1 protein</fullName>
    </submittedName>
</protein>
<keyword evidence="3 12" id="KW-0812">Transmembrane</keyword>
<dbReference type="PANTHER" id="PTHR13771">
    <property type="entry name" value="INTERCELLULAR ADHESION MOLECULE"/>
    <property type="match status" value="1"/>
</dbReference>
<evidence type="ECO:0000259" key="13">
    <source>
        <dbReference type="PROSITE" id="PS50835"/>
    </source>
</evidence>
<evidence type="ECO:0000256" key="9">
    <source>
        <dbReference type="ARBA" id="ARBA00023157"/>
    </source>
</evidence>
<evidence type="ECO:0000313" key="15">
    <source>
        <dbReference type="Proteomes" id="UP000583164"/>
    </source>
</evidence>
<keyword evidence="7 12" id="KW-1133">Transmembrane helix</keyword>
<dbReference type="Proteomes" id="UP000583164">
    <property type="component" value="Unassembled WGS sequence"/>
</dbReference>
<dbReference type="InterPro" id="IPR003598">
    <property type="entry name" value="Ig_sub2"/>
</dbReference>
<dbReference type="PANTHER" id="PTHR13771:SF14">
    <property type="entry name" value="VASCULAR CELL ADHESION PROTEIN 1"/>
    <property type="match status" value="1"/>
</dbReference>
<feature type="transmembrane region" description="Helical" evidence="12">
    <location>
        <begin position="478"/>
        <end position="501"/>
    </location>
</feature>
<keyword evidence="10" id="KW-0325">Glycoprotein</keyword>
<dbReference type="GO" id="GO:0005178">
    <property type="term" value="F:integrin binding"/>
    <property type="evidence" value="ECO:0007669"/>
    <property type="project" value="InterPro"/>
</dbReference>
<dbReference type="Pfam" id="PF13927">
    <property type="entry name" value="Ig_3"/>
    <property type="match status" value="2"/>
</dbReference>
<dbReference type="FunFam" id="2.60.40.10:FF:000625">
    <property type="entry name" value="Vascular cell adhesion molecule 1"/>
    <property type="match status" value="1"/>
</dbReference>
<keyword evidence="6" id="KW-0130">Cell adhesion</keyword>
<feature type="non-terminal residue" evidence="14">
    <location>
        <position position="521"/>
    </location>
</feature>
<reference evidence="14 15" key="1">
    <citation type="submission" date="2019-09" db="EMBL/GenBank/DDBJ databases">
        <title>Bird 10,000 Genomes (B10K) Project - Family phase.</title>
        <authorList>
            <person name="Zhang G."/>
        </authorList>
    </citation>
    <scope>NUCLEOTIDE SEQUENCE [LARGE SCALE GENOMIC DNA]</scope>
    <source>
        <strain evidence="14">B10K-DU-001-29</strain>
        <tissue evidence="14">Muscle</tissue>
    </source>
</reference>
<evidence type="ECO:0000256" key="12">
    <source>
        <dbReference type="SAM" id="Phobius"/>
    </source>
</evidence>
<dbReference type="PRINTS" id="PR01474">
    <property type="entry name" value="VCAM1"/>
</dbReference>
<dbReference type="InterPro" id="IPR003989">
    <property type="entry name" value="VCAM-1"/>
</dbReference>
<evidence type="ECO:0000256" key="3">
    <source>
        <dbReference type="ARBA" id="ARBA00022692"/>
    </source>
</evidence>
<dbReference type="EMBL" id="VWZS01009318">
    <property type="protein sequence ID" value="NXH63290.1"/>
    <property type="molecule type" value="Genomic_DNA"/>
</dbReference>
<keyword evidence="4" id="KW-0732">Signal</keyword>
<keyword evidence="5" id="KW-0677">Repeat</keyword>
<feature type="domain" description="Ig-like" evidence="13">
    <location>
        <begin position="382"/>
        <end position="464"/>
    </location>
</feature>
<organism evidence="14 15">
    <name type="scientific">Rhabdornis inornatus</name>
    <dbReference type="NCBI Taxonomy" id="237438"/>
    <lineage>
        <taxon>Eukaryota</taxon>
        <taxon>Metazoa</taxon>
        <taxon>Chordata</taxon>
        <taxon>Craniata</taxon>
        <taxon>Vertebrata</taxon>
        <taxon>Euteleostomi</taxon>
        <taxon>Archelosauria</taxon>
        <taxon>Archosauria</taxon>
        <taxon>Dinosauria</taxon>
        <taxon>Saurischia</taxon>
        <taxon>Theropoda</taxon>
        <taxon>Coelurosauria</taxon>
        <taxon>Aves</taxon>
        <taxon>Neognathae</taxon>
        <taxon>Neoaves</taxon>
        <taxon>Telluraves</taxon>
        <taxon>Australaves</taxon>
        <taxon>Passeriformes</taxon>
        <taxon>Rhabdornithidae</taxon>
        <taxon>Rhabdornis</taxon>
    </lineage>
</organism>
<keyword evidence="11" id="KW-0393">Immunoglobulin domain</keyword>
<name>A0A7K9LKL0_9PASS</name>
<evidence type="ECO:0000256" key="10">
    <source>
        <dbReference type="ARBA" id="ARBA00023180"/>
    </source>
</evidence>
<dbReference type="AlphaFoldDB" id="A0A7K9LKL0"/>
<evidence type="ECO:0000313" key="14">
    <source>
        <dbReference type="EMBL" id="NXH63290.1"/>
    </source>
</evidence>
<comment type="subcellular location">
    <subcellularLocation>
        <location evidence="1">Cell membrane</location>
        <topology evidence="1">Single-pass type I membrane protein</topology>
    </subcellularLocation>
</comment>
<comment type="caution">
    <text evidence="14">The sequence shown here is derived from an EMBL/GenBank/DDBJ whole genome shotgun (WGS) entry which is preliminary data.</text>
</comment>
<dbReference type="Pfam" id="PF07679">
    <property type="entry name" value="I-set"/>
    <property type="match status" value="2"/>
</dbReference>
<dbReference type="Gene3D" id="2.60.40.10">
    <property type="entry name" value="Immunoglobulins"/>
    <property type="match status" value="5"/>
</dbReference>
<dbReference type="SMART" id="SM00409">
    <property type="entry name" value="IG"/>
    <property type="match status" value="4"/>
</dbReference>
<keyword evidence="8 12" id="KW-0472">Membrane</keyword>
<dbReference type="CDD" id="cd00096">
    <property type="entry name" value="Ig"/>
    <property type="match status" value="1"/>
</dbReference>
<dbReference type="GO" id="GO:0098609">
    <property type="term" value="P:cell-cell adhesion"/>
    <property type="evidence" value="ECO:0007669"/>
    <property type="project" value="InterPro"/>
</dbReference>
<evidence type="ECO:0000256" key="6">
    <source>
        <dbReference type="ARBA" id="ARBA00022889"/>
    </source>
</evidence>
<dbReference type="InterPro" id="IPR003599">
    <property type="entry name" value="Ig_sub"/>
</dbReference>
<feature type="domain" description="Ig-like" evidence="13">
    <location>
        <begin position="5"/>
        <end position="92"/>
    </location>
</feature>
<feature type="domain" description="Ig-like" evidence="13">
    <location>
        <begin position="203"/>
        <end position="287"/>
    </location>
</feature>
<evidence type="ECO:0000256" key="4">
    <source>
        <dbReference type="ARBA" id="ARBA00022729"/>
    </source>
</evidence>
<evidence type="ECO:0000256" key="5">
    <source>
        <dbReference type="ARBA" id="ARBA00022737"/>
    </source>
</evidence>
<evidence type="ECO:0000256" key="11">
    <source>
        <dbReference type="ARBA" id="ARBA00023319"/>
    </source>
</evidence>
<dbReference type="PRINTS" id="PR01472">
    <property type="entry name" value="ICAMVCAM1"/>
</dbReference>
<dbReference type="InterPro" id="IPR008424">
    <property type="entry name" value="Ig_C2-set"/>
</dbReference>
<keyword evidence="9" id="KW-1015">Disulfide bond</keyword>
<dbReference type="InterPro" id="IPR003987">
    <property type="entry name" value="ICAM_VCAM_N"/>
</dbReference>
<dbReference type="GO" id="GO:0005886">
    <property type="term" value="C:plasma membrane"/>
    <property type="evidence" value="ECO:0007669"/>
    <property type="project" value="UniProtKB-SubCell"/>
</dbReference>
<evidence type="ECO:0000256" key="2">
    <source>
        <dbReference type="ARBA" id="ARBA00022475"/>
    </source>
</evidence>